<feature type="transmembrane region" description="Helical" evidence="1">
    <location>
        <begin position="283"/>
        <end position="304"/>
    </location>
</feature>
<dbReference type="OrthoDB" id="1633591at2"/>
<evidence type="ECO:0000313" key="3">
    <source>
        <dbReference type="Proteomes" id="UP000005178"/>
    </source>
</evidence>
<feature type="transmembrane region" description="Helical" evidence="1">
    <location>
        <begin position="336"/>
        <end position="356"/>
    </location>
</feature>
<organism evidence="2 3">
    <name type="scientific">Anaerofustis stercorihominis DSM 17244</name>
    <dbReference type="NCBI Taxonomy" id="445971"/>
    <lineage>
        <taxon>Bacteria</taxon>
        <taxon>Bacillati</taxon>
        <taxon>Bacillota</taxon>
        <taxon>Clostridia</taxon>
        <taxon>Eubacteriales</taxon>
        <taxon>Eubacteriaceae</taxon>
        <taxon>Anaerofustis</taxon>
    </lineage>
</organism>
<evidence type="ECO:0000256" key="1">
    <source>
        <dbReference type="SAM" id="Phobius"/>
    </source>
</evidence>
<keyword evidence="3" id="KW-1185">Reference proteome</keyword>
<evidence type="ECO:0000313" key="2">
    <source>
        <dbReference type="EMBL" id="EDS72969.1"/>
    </source>
</evidence>
<dbReference type="GeneID" id="97999593"/>
<reference evidence="2" key="1">
    <citation type="submission" date="2008-01" db="EMBL/GenBank/DDBJ databases">
        <authorList>
            <person name="Fulton L."/>
            <person name="Clifton S."/>
            <person name="Fulton B."/>
            <person name="Xu J."/>
            <person name="Minx P."/>
            <person name="Pepin K.H."/>
            <person name="Johnson M."/>
            <person name="Thiruvilangam P."/>
            <person name="Bhonagiri V."/>
            <person name="Nash W.E."/>
            <person name="Mardis E.R."/>
            <person name="Wilson R.K."/>
        </authorList>
    </citation>
    <scope>NUCLEOTIDE SEQUENCE [LARGE SCALE GENOMIC DNA]</scope>
    <source>
        <strain evidence="2">DSM 17244</strain>
    </source>
</reference>
<feature type="transmembrane region" description="Helical" evidence="1">
    <location>
        <begin position="253"/>
        <end position="271"/>
    </location>
</feature>
<dbReference type="RefSeq" id="WP_007049133.1">
    <property type="nucleotide sequence ID" value="NZ_DS560015.1"/>
</dbReference>
<gene>
    <name evidence="2" type="ORF">ANASTE_00684</name>
</gene>
<dbReference type="eggNOG" id="COG1835">
    <property type="taxonomic scope" value="Bacteria"/>
</dbReference>
<accession>B1C7I2</accession>
<protein>
    <recommendedName>
        <fullName evidence="4">DUF4153 domain-containing protein</fullName>
    </recommendedName>
</protein>
<reference evidence="2" key="2">
    <citation type="submission" date="2013-08" db="EMBL/GenBank/DDBJ databases">
        <title>Draft genome sequence of Anaerofustis stercorihominis (DSM 17244).</title>
        <authorList>
            <person name="Sudarsanam P."/>
            <person name="Ley R."/>
            <person name="Guruge J."/>
            <person name="Turnbaugh P.J."/>
            <person name="Mahowald M."/>
            <person name="Liep D."/>
            <person name="Gordon J."/>
        </authorList>
    </citation>
    <scope>NUCLEOTIDE SEQUENCE</scope>
    <source>
        <strain evidence="2">DSM 17244</strain>
    </source>
</reference>
<feature type="transmembrane region" description="Helical" evidence="1">
    <location>
        <begin position="310"/>
        <end position="329"/>
    </location>
</feature>
<keyword evidence="1" id="KW-0472">Membrane</keyword>
<proteinExistence type="predicted"/>
<dbReference type="Proteomes" id="UP000005178">
    <property type="component" value="Unassembled WGS sequence"/>
</dbReference>
<dbReference type="AlphaFoldDB" id="B1C7I2"/>
<feature type="transmembrane region" description="Helical" evidence="1">
    <location>
        <begin position="21"/>
        <end position="44"/>
    </location>
</feature>
<keyword evidence="1" id="KW-0812">Transmembrane</keyword>
<feature type="transmembrane region" description="Helical" evidence="1">
    <location>
        <begin position="179"/>
        <end position="200"/>
    </location>
</feature>
<sequence>MKENLQIKVLNKKLKESINRFIPTFIFTIIMFLCTFVTNIGLFKYDISEFTMSLITGIIVSILVNIFFEYKKQDSNKTKNNILSIVISSFVTIVFCILLLYTKGGYKDLVHLAYYGIIIASLLIMIYTIYTSENEKALFIHLFASFMLTGIISIMIYLGLSICYSAFELLIFNFKYLNMFMIIASFSFSIIFINFFLTFIPKREAEIKTSKIYTNIIKKVMLPLYTILIGVLYLYIFKIIFTGTIPVGEMNPYASLALLGYIFLYLSINNINNKFILYFKKYGSFVLIPIIITQLIFIGIRINAYGLTPLRLLSLILIFIGIIFLICIITKKSIKYPFLIGGIILLIFTVSPFNLYSISNKTQELRLIKVLEKNDMYKEGVIIKSNELSEEDKNTIESCHNYLISSSGVKSRLVKFISDKKDTTYLYGFEFKENNDEYSNIVDNDKITYSFDYDIDDKGLNIDEYSKMFRIKSDALVYRGKYIKNKNGENVSFDFTDYFNELYENNKENNNKTIKMIYEKDNVKVVFTYLDLKVKDKNIINCSYEGILFIK</sequence>
<dbReference type="Pfam" id="PF13687">
    <property type="entry name" value="DUF4153"/>
    <property type="match status" value="1"/>
</dbReference>
<keyword evidence="1" id="KW-1133">Transmembrane helix</keyword>
<evidence type="ECO:0008006" key="4">
    <source>
        <dbReference type="Google" id="ProtNLM"/>
    </source>
</evidence>
<dbReference type="InterPro" id="IPR025291">
    <property type="entry name" value="DUF4153"/>
</dbReference>
<name>B1C7I2_9FIRM</name>
<dbReference type="HOGENOM" id="CLU_506924_0_0_9"/>
<feature type="transmembrane region" description="Helical" evidence="1">
    <location>
        <begin position="142"/>
        <end position="167"/>
    </location>
</feature>
<feature type="transmembrane region" description="Helical" evidence="1">
    <location>
        <begin position="113"/>
        <end position="130"/>
    </location>
</feature>
<dbReference type="EMBL" id="ABIL02000005">
    <property type="protein sequence ID" value="EDS72969.1"/>
    <property type="molecule type" value="Genomic_DNA"/>
</dbReference>
<feature type="transmembrane region" description="Helical" evidence="1">
    <location>
        <begin position="50"/>
        <end position="70"/>
    </location>
</feature>
<comment type="caution">
    <text evidence="2">The sequence shown here is derived from an EMBL/GenBank/DDBJ whole genome shotgun (WGS) entry which is preliminary data.</text>
</comment>
<feature type="transmembrane region" description="Helical" evidence="1">
    <location>
        <begin position="82"/>
        <end position="101"/>
    </location>
</feature>
<feature type="transmembrane region" description="Helical" evidence="1">
    <location>
        <begin position="220"/>
        <end position="241"/>
    </location>
</feature>